<dbReference type="Proteomes" id="UP001314635">
    <property type="component" value="Unassembled WGS sequence"/>
</dbReference>
<comment type="caution">
    <text evidence="1">The sequence shown here is derived from an EMBL/GenBank/DDBJ whole genome shotgun (WGS) entry which is preliminary data.</text>
</comment>
<proteinExistence type="predicted"/>
<evidence type="ECO:0008006" key="3">
    <source>
        <dbReference type="Google" id="ProtNLM"/>
    </source>
</evidence>
<reference evidence="2" key="1">
    <citation type="journal article" date="2021" name="ISME J.">
        <title>Evolutionary origin and ecological implication of a unique nif island in free-living Bradyrhizobium lineages.</title>
        <authorList>
            <person name="Tao J."/>
        </authorList>
    </citation>
    <scope>NUCLEOTIDE SEQUENCE [LARGE SCALE GENOMIC DNA]</scope>
    <source>
        <strain evidence="2">SZCCT0094</strain>
    </source>
</reference>
<protein>
    <recommendedName>
        <fullName evidence="3">Transposase</fullName>
    </recommendedName>
</protein>
<gene>
    <name evidence="1" type="ORF">JQ619_15480</name>
</gene>
<dbReference type="RefSeq" id="WP_012045634.1">
    <property type="nucleotide sequence ID" value="NZ_JABFDP010000024.1"/>
</dbReference>
<organism evidence="1 2">
    <name type="scientific">Bradyrhizobium denitrificans</name>
    <dbReference type="NCBI Taxonomy" id="2734912"/>
    <lineage>
        <taxon>Bacteria</taxon>
        <taxon>Pseudomonadati</taxon>
        <taxon>Pseudomonadota</taxon>
        <taxon>Alphaproteobacteria</taxon>
        <taxon>Hyphomicrobiales</taxon>
        <taxon>Nitrobacteraceae</taxon>
        <taxon>Bradyrhizobium</taxon>
    </lineage>
</organism>
<evidence type="ECO:0000313" key="2">
    <source>
        <dbReference type="Proteomes" id="UP001314635"/>
    </source>
</evidence>
<dbReference type="EMBL" id="JAFCLK010000013">
    <property type="protein sequence ID" value="MBR1137174.1"/>
    <property type="molecule type" value="Genomic_DNA"/>
</dbReference>
<name>A0ABS5G7C1_9BRAD</name>
<keyword evidence="2" id="KW-1185">Reference proteome</keyword>
<evidence type="ECO:0000313" key="1">
    <source>
        <dbReference type="EMBL" id="MBR1137174.1"/>
    </source>
</evidence>
<sequence>MSATELNEFLTAMDIVRDVNAAAVTAPGALLFDETMLDNESDWYHMPVAEKVN</sequence>
<accession>A0ABS5G7C1</accession>